<protein>
    <submittedName>
        <fullName evidence="2">Uncharacterized protein</fullName>
    </submittedName>
</protein>
<proteinExistence type="predicted"/>
<reference evidence="2 3" key="1">
    <citation type="submission" date="2024-04" db="EMBL/GenBank/DDBJ databases">
        <title>Luteolibacter sp. isolated from soil.</title>
        <authorList>
            <person name="An J."/>
        </authorList>
    </citation>
    <scope>NUCLEOTIDE SEQUENCE [LARGE SCALE GENOMIC DNA]</scope>
    <source>
        <strain evidence="2 3">Y139</strain>
    </source>
</reference>
<keyword evidence="3" id="KW-1185">Reference proteome</keyword>
<comment type="caution">
    <text evidence="2">The sequence shown here is derived from an EMBL/GenBank/DDBJ whole genome shotgun (WGS) entry which is preliminary data.</text>
</comment>
<feature type="region of interest" description="Disordered" evidence="1">
    <location>
        <begin position="30"/>
        <end position="65"/>
    </location>
</feature>
<accession>A0ABU9AVV4</accession>
<evidence type="ECO:0000256" key="1">
    <source>
        <dbReference type="SAM" id="MobiDB-lite"/>
    </source>
</evidence>
<dbReference type="EMBL" id="JBBUKT010000005">
    <property type="protein sequence ID" value="MEK7951882.1"/>
    <property type="molecule type" value="Genomic_DNA"/>
</dbReference>
<dbReference type="Proteomes" id="UP001371305">
    <property type="component" value="Unassembled WGS sequence"/>
</dbReference>
<sequence length="216" mass="22490">MINRPRILLLCCLLLALLGGPIAWKLAKANDSKNTPPPSPRNEAGPSPTSDTTANGDESKSSRRVVDYTAKAKSMLELRPGELGVLPVPADFLSDSPSDLPAPQGVPLVKGMVHKALAQQYLEGALRQGTAAQVKVAAGADGLDWKGEKLELSAHLGKPDEPFPDLLVDASAEGESTKISLTVPSGTCALVRSPQGESVLIVIGGGFPIGGVTREK</sequence>
<feature type="compositionally biased region" description="Polar residues" evidence="1">
    <location>
        <begin position="47"/>
        <end position="56"/>
    </location>
</feature>
<dbReference type="RefSeq" id="WP_341405639.1">
    <property type="nucleotide sequence ID" value="NZ_JBBUKT010000005.1"/>
</dbReference>
<evidence type="ECO:0000313" key="3">
    <source>
        <dbReference type="Proteomes" id="UP001371305"/>
    </source>
</evidence>
<evidence type="ECO:0000313" key="2">
    <source>
        <dbReference type="EMBL" id="MEK7951882.1"/>
    </source>
</evidence>
<organism evidence="2 3">
    <name type="scientific">Luteolibacter soli</name>
    <dbReference type="NCBI Taxonomy" id="3135280"/>
    <lineage>
        <taxon>Bacteria</taxon>
        <taxon>Pseudomonadati</taxon>
        <taxon>Verrucomicrobiota</taxon>
        <taxon>Verrucomicrobiia</taxon>
        <taxon>Verrucomicrobiales</taxon>
        <taxon>Verrucomicrobiaceae</taxon>
        <taxon>Luteolibacter</taxon>
    </lineage>
</organism>
<gene>
    <name evidence="2" type="ORF">WKV53_15305</name>
</gene>
<name>A0ABU9AVV4_9BACT</name>